<evidence type="ECO:0000256" key="2">
    <source>
        <dbReference type="SAM" id="Phobius"/>
    </source>
</evidence>
<feature type="transmembrane region" description="Helical" evidence="2">
    <location>
        <begin position="21"/>
        <end position="39"/>
    </location>
</feature>
<feature type="transmembrane region" description="Helical" evidence="2">
    <location>
        <begin position="145"/>
        <end position="167"/>
    </location>
</feature>
<accession>G2QAB6</accession>
<dbReference type="InParanoid" id="G2QAB6"/>
<dbReference type="RefSeq" id="XP_003661911.1">
    <property type="nucleotide sequence ID" value="XM_003661863.1"/>
</dbReference>
<proteinExistence type="predicted"/>
<dbReference type="EMBL" id="CP003003">
    <property type="protein sequence ID" value="AEO56666.1"/>
    <property type="molecule type" value="Genomic_DNA"/>
</dbReference>
<dbReference type="Proteomes" id="UP000007322">
    <property type="component" value="Chromosome 2"/>
</dbReference>
<evidence type="ECO:0000313" key="3">
    <source>
        <dbReference type="EMBL" id="AEO56666.1"/>
    </source>
</evidence>
<protein>
    <submittedName>
        <fullName evidence="3">Uncharacterized protein</fullName>
    </submittedName>
</protein>
<keyword evidence="2" id="KW-0812">Transmembrane</keyword>
<dbReference type="eggNOG" id="ENOG502SQZ8">
    <property type="taxonomic scope" value="Eukaryota"/>
</dbReference>
<dbReference type="AlphaFoldDB" id="G2QAB6"/>
<dbReference type="GeneID" id="11510716"/>
<name>G2QAB6_THET4</name>
<dbReference type="OrthoDB" id="5241710at2759"/>
<dbReference type="STRING" id="573729.G2QAB6"/>
<feature type="compositionally biased region" description="Acidic residues" evidence="1">
    <location>
        <begin position="104"/>
        <end position="114"/>
    </location>
</feature>
<dbReference type="HOGENOM" id="CLU_063751_0_0_1"/>
<evidence type="ECO:0000313" key="4">
    <source>
        <dbReference type="Proteomes" id="UP000007322"/>
    </source>
</evidence>
<dbReference type="VEuPathDB" id="FungiDB:MYCTH_2078193"/>
<feature type="transmembrane region" description="Helical" evidence="2">
    <location>
        <begin position="45"/>
        <end position="64"/>
    </location>
</feature>
<evidence type="ECO:0000256" key="1">
    <source>
        <dbReference type="SAM" id="MobiDB-lite"/>
    </source>
</evidence>
<dbReference type="OMA" id="NEDPEHY"/>
<gene>
    <name evidence="3" type="ORF">MYCTH_2078193</name>
</gene>
<reference evidence="3 4" key="1">
    <citation type="journal article" date="2011" name="Nat. Biotechnol.">
        <title>Comparative genomic analysis of the thermophilic biomass-degrading fungi Myceliophthora thermophila and Thielavia terrestris.</title>
        <authorList>
            <person name="Berka R.M."/>
            <person name="Grigoriev I.V."/>
            <person name="Otillar R."/>
            <person name="Salamov A."/>
            <person name="Grimwood J."/>
            <person name="Reid I."/>
            <person name="Ishmael N."/>
            <person name="John T."/>
            <person name="Darmond C."/>
            <person name="Moisan M.-C."/>
            <person name="Henrissat B."/>
            <person name="Coutinho P.M."/>
            <person name="Lombard V."/>
            <person name="Natvig D.O."/>
            <person name="Lindquist E."/>
            <person name="Schmutz J."/>
            <person name="Lucas S."/>
            <person name="Harris P."/>
            <person name="Powlowski J."/>
            <person name="Bellemare A."/>
            <person name="Taylor D."/>
            <person name="Butler G."/>
            <person name="de Vries R.P."/>
            <person name="Allijn I.E."/>
            <person name="van den Brink J."/>
            <person name="Ushinsky S."/>
            <person name="Storms R."/>
            <person name="Powell A.J."/>
            <person name="Paulsen I.T."/>
            <person name="Elbourne L.D.H."/>
            <person name="Baker S.E."/>
            <person name="Magnuson J."/>
            <person name="LaBoissiere S."/>
            <person name="Clutterbuck A.J."/>
            <person name="Martinez D."/>
            <person name="Wogulis M."/>
            <person name="de Leon A.L."/>
            <person name="Rey M.W."/>
            <person name="Tsang A."/>
        </authorList>
    </citation>
    <scope>NUCLEOTIDE SEQUENCE [LARGE SCALE GENOMIC DNA]</scope>
    <source>
        <strain evidence="4">ATCC 42464 / BCRC 31852 / DSM 1799</strain>
    </source>
</reference>
<feature type="region of interest" description="Disordered" evidence="1">
    <location>
        <begin position="99"/>
        <end position="119"/>
    </location>
</feature>
<keyword evidence="2" id="KW-1133">Transmembrane helix</keyword>
<keyword evidence="2" id="KW-0472">Membrane</keyword>
<sequence length="370" mass="39643">MSAAETPLTRTTLPSPVLRTAAVLAFLPSLPLCITHGALSSELVPALGLVPLSFSAGVSLFLLLRSRRRGTGKGKRRSGERGDLEGLVGAADASASASAAAAAAEEEGESEGEEGREGAVAVAHDGDVDEGGDRGDGESVLTHRILVFVVDLVLAAALLAVLVFTWIRTGTAGDRRPELAMLAAYSTMPLLVNFSIHSFLAVREFVAGLAIPSLVEYTAWRLVPPNCPHCGSRLRPDTVPPIPWYETVSRPKVSLPRINTASISRPSLPAFRMPKFSGLKGPREWKVPKWMRGRGQDASLFVDDEQHYRDQYSDDPDAPFDAPSGRTTVVATGSARPAPVEEVVVGKRERRDVIVGSEAWAINEDDHVRT</sequence>
<keyword evidence="4" id="KW-1185">Reference proteome</keyword>
<dbReference type="KEGG" id="mtm:MYCTH_2078193"/>
<organism evidence="3 4">
    <name type="scientific">Thermothelomyces thermophilus (strain ATCC 42464 / BCRC 31852 / DSM 1799)</name>
    <name type="common">Sporotrichum thermophile</name>
    <dbReference type="NCBI Taxonomy" id="573729"/>
    <lineage>
        <taxon>Eukaryota</taxon>
        <taxon>Fungi</taxon>
        <taxon>Dikarya</taxon>
        <taxon>Ascomycota</taxon>
        <taxon>Pezizomycotina</taxon>
        <taxon>Sordariomycetes</taxon>
        <taxon>Sordariomycetidae</taxon>
        <taxon>Sordariales</taxon>
        <taxon>Chaetomiaceae</taxon>
        <taxon>Thermothelomyces</taxon>
    </lineage>
</organism>